<dbReference type="GO" id="GO:0140359">
    <property type="term" value="F:ABC-type transporter activity"/>
    <property type="evidence" value="ECO:0007669"/>
    <property type="project" value="InterPro"/>
</dbReference>
<comment type="subcellular location">
    <subcellularLocation>
        <location evidence="1">Cell membrane</location>
        <topology evidence="1">Multi-pass membrane protein</topology>
    </subcellularLocation>
</comment>
<proteinExistence type="inferred from homology"/>
<keyword evidence="6 8" id="KW-1133">Transmembrane helix</keyword>
<evidence type="ECO:0000256" key="2">
    <source>
        <dbReference type="ARBA" id="ARBA00007783"/>
    </source>
</evidence>
<keyword evidence="3" id="KW-0813">Transport</keyword>
<feature type="transmembrane region" description="Helical" evidence="8">
    <location>
        <begin position="359"/>
        <end position="375"/>
    </location>
</feature>
<feature type="transmembrane region" description="Helical" evidence="8">
    <location>
        <begin position="264"/>
        <end position="288"/>
    </location>
</feature>
<feature type="transmembrane region" description="Helical" evidence="8">
    <location>
        <begin position="227"/>
        <end position="252"/>
    </location>
</feature>
<evidence type="ECO:0000313" key="11">
    <source>
        <dbReference type="Proteomes" id="UP000273143"/>
    </source>
</evidence>
<organism evidence="10 11">
    <name type="scientific">Entomomonas moraniae</name>
    <dbReference type="NCBI Taxonomy" id="2213226"/>
    <lineage>
        <taxon>Bacteria</taxon>
        <taxon>Pseudomonadati</taxon>
        <taxon>Pseudomonadota</taxon>
        <taxon>Gammaproteobacteria</taxon>
        <taxon>Pseudomonadales</taxon>
        <taxon>Pseudomonadaceae</taxon>
        <taxon>Entomomonas</taxon>
    </lineage>
</organism>
<dbReference type="PANTHER" id="PTHR30294:SF29">
    <property type="entry name" value="MULTIDRUG ABC TRANSPORTER PERMEASE YBHS-RELATED"/>
    <property type="match status" value="1"/>
</dbReference>
<dbReference type="Gene3D" id="3.40.1710.10">
    <property type="entry name" value="abc type-2 transporter like domain"/>
    <property type="match status" value="1"/>
</dbReference>
<sequence length="380" mass="42781">MNNQFNHSGVRLRALIKKEFLQLARDNSSLLLGIALPIMLIFIFGYGLSLDVRNSRIAIVSENTTADILNIVARLKLSPYFKTFKTNSLQEAKQLLKEDHVDGVLYFQNDFSKKLNQQEASILFIINGTDANKARIIQSYVSNAFNNWQEYNTDRLGNKENIALQGNVTVIQRLWFNEANSSTWFLVPGVIVLIITLVGSMLTAMIMAKEWERGTLESLFITPVHPIEIIIAKIIPYFVISIVGMFLCLIAARWLFMVPIRGSLLIIIFSSSLYLIVALAIGLLISSITKSQFAASQIALLVSFLPAMMLSGFIFDLRSTPAIIQFTGQLLPSTYFMELIRTLFLAGNVWSMIIKNSLILIGYIILLLSITLMVTRKRLD</sequence>
<evidence type="ECO:0000256" key="3">
    <source>
        <dbReference type="ARBA" id="ARBA00022448"/>
    </source>
</evidence>
<comment type="similarity">
    <text evidence="2">Belongs to the ABC-2 integral membrane protein family.</text>
</comment>
<keyword evidence="5 8" id="KW-0812">Transmembrane</keyword>
<evidence type="ECO:0000256" key="1">
    <source>
        <dbReference type="ARBA" id="ARBA00004651"/>
    </source>
</evidence>
<evidence type="ECO:0000256" key="6">
    <source>
        <dbReference type="ARBA" id="ARBA00022989"/>
    </source>
</evidence>
<evidence type="ECO:0000313" key="10">
    <source>
        <dbReference type="EMBL" id="AZS50111.1"/>
    </source>
</evidence>
<dbReference type="InterPro" id="IPR047817">
    <property type="entry name" value="ABC2_TM_bact-type"/>
</dbReference>
<dbReference type="Proteomes" id="UP000273143">
    <property type="component" value="Chromosome"/>
</dbReference>
<keyword evidence="7 8" id="KW-0472">Membrane</keyword>
<dbReference type="KEGG" id="emo:DM558_04670"/>
<evidence type="ECO:0000256" key="5">
    <source>
        <dbReference type="ARBA" id="ARBA00022692"/>
    </source>
</evidence>
<gene>
    <name evidence="10" type="ORF">DM558_04670</name>
</gene>
<dbReference type="PROSITE" id="PS51012">
    <property type="entry name" value="ABC_TM2"/>
    <property type="match status" value="1"/>
</dbReference>
<dbReference type="InterPro" id="IPR013525">
    <property type="entry name" value="ABC2_TM"/>
</dbReference>
<evidence type="ECO:0000259" key="9">
    <source>
        <dbReference type="PROSITE" id="PS51012"/>
    </source>
</evidence>
<feature type="transmembrane region" description="Helical" evidence="8">
    <location>
        <begin position="30"/>
        <end position="48"/>
    </location>
</feature>
<dbReference type="EMBL" id="CP029822">
    <property type="protein sequence ID" value="AZS50111.1"/>
    <property type="molecule type" value="Genomic_DNA"/>
</dbReference>
<dbReference type="PANTHER" id="PTHR30294">
    <property type="entry name" value="MEMBRANE COMPONENT OF ABC TRANSPORTER YHHJ-RELATED"/>
    <property type="match status" value="1"/>
</dbReference>
<dbReference type="GO" id="GO:0005886">
    <property type="term" value="C:plasma membrane"/>
    <property type="evidence" value="ECO:0007669"/>
    <property type="project" value="UniProtKB-SubCell"/>
</dbReference>
<name>A0A3S9XCN6_9GAMM</name>
<keyword evidence="4" id="KW-1003">Cell membrane</keyword>
<feature type="transmembrane region" description="Helical" evidence="8">
    <location>
        <begin position="183"/>
        <end position="207"/>
    </location>
</feature>
<dbReference type="RefSeq" id="WP_127162255.1">
    <property type="nucleotide sequence ID" value="NZ_CP029822.1"/>
</dbReference>
<feature type="transmembrane region" description="Helical" evidence="8">
    <location>
        <begin position="294"/>
        <end position="315"/>
    </location>
</feature>
<dbReference type="AlphaFoldDB" id="A0A3S9XCN6"/>
<accession>A0A3S9XCN6</accession>
<dbReference type="InterPro" id="IPR051449">
    <property type="entry name" value="ABC-2_transporter_component"/>
</dbReference>
<reference evidence="11" key="1">
    <citation type="submission" date="2018-06" db="EMBL/GenBank/DDBJ databases">
        <title>Complete genome of Pseudomonas insecticola strain QZS01.</title>
        <authorList>
            <person name="Wang J."/>
            <person name="Su Q."/>
        </authorList>
    </citation>
    <scope>NUCLEOTIDE SEQUENCE [LARGE SCALE GENOMIC DNA]</scope>
    <source>
        <strain evidence="11">QZS01</strain>
    </source>
</reference>
<evidence type="ECO:0000256" key="4">
    <source>
        <dbReference type="ARBA" id="ARBA00022475"/>
    </source>
</evidence>
<feature type="domain" description="ABC transmembrane type-2" evidence="9">
    <location>
        <begin position="152"/>
        <end position="378"/>
    </location>
</feature>
<dbReference type="Pfam" id="PF12698">
    <property type="entry name" value="ABC2_membrane_3"/>
    <property type="match status" value="1"/>
</dbReference>
<protein>
    <submittedName>
        <fullName evidence="10">ABC transporter permease</fullName>
    </submittedName>
</protein>
<evidence type="ECO:0000256" key="7">
    <source>
        <dbReference type="ARBA" id="ARBA00023136"/>
    </source>
</evidence>
<keyword evidence="11" id="KW-1185">Reference proteome</keyword>
<evidence type="ECO:0000256" key="8">
    <source>
        <dbReference type="SAM" id="Phobius"/>
    </source>
</evidence>